<evidence type="ECO:0000256" key="2">
    <source>
        <dbReference type="ARBA" id="ARBA00022598"/>
    </source>
</evidence>
<dbReference type="Gene3D" id="3.40.50.12780">
    <property type="entry name" value="N-terminal domain of ligase-like"/>
    <property type="match status" value="1"/>
</dbReference>
<evidence type="ECO:0000259" key="3">
    <source>
        <dbReference type="Pfam" id="PF00501"/>
    </source>
</evidence>
<sequence length="365" mass="41380">MENTPTFDKVHLKFKLNGTYYNREDLKEVAYSFVKEGEPFEQSMGDFLMDWLNDKDHLYVRTSGSTGTPKHIRIQKQFMVNSSIASGDFFNISVGQTALHCLPAAYIAGKMMMVRALILGLEIDLVAPNSNPMEKITKSYDFSAMIPLQVSNSLSKLNQIKQLIVGGAVMKPELIEQLKDKDTFIYETYGMTETVTHIAAKQVNNFKLEAEQASAHFTTLPNVTISVDDRSCLVIDAPYIAEDTIVTNDIVELVSENEFEWKGRYDTVINSGGVKLIPEQIEKKLAKQIEKRFFVHGVEDNELGEKLVLVIEGDKIPNLEEILKKNTKLEKFEVPKEIYYTKDFLETENGKIIRESSLQKAIKDS</sequence>
<evidence type="ECO:0000313" key="4">
    <source>
        <dbReference type="EMBL" id="MCF8714335.1"/>
    </source>
</evidence>
<dbReference type="Pfam" id="PF00501">
    <property type="entry name" value="AMP-binding"/>
    <property type="match status" value="1"/>
</dbReference>
<dbReference type="InterPro" id="IPR045851">
    <property type="entry name" value="AMP-bd_C_sf"/>
</dbReference>
<dbReference type="SUPFAM" id="SSF56801">
    <property type="entry name" value="Acetyl-CoA synthetase-like"/>
    <property type="match status" value="1"/>
</dbReference>
<proteinExistence type="inferred from homology"/>
<organism evidence="4 5">
    <name type="scientific">Joostella atrarenae</name>
    <dbReference type="NCBI Taxonomy" id="679257"/>
    <lineage>
        <taxon>Bacteria</taxon>
        <taxon>Pseudomonadati</taxon>
        <taxon>Bacteroidota</taxon>
        <taxon>Flavobacteriia</taxon>
        <taxon>Flavobacteriales</taxon>
        <taxon>Flavobacteriaceae</taxon>
        <taxon>Joostella</taxon>
    </lineage>
</organism>
<comment type="similarity">
    <text evidence="1">Belongs to the ATP-dependent AMP-binding enzyme family.</text>
</comment>
<dbReference type="PANTHER" id="PTHR43201:SF5">
    <property type="entry name" value="MEDIUM-CHAIN ACYL-COA LIGASE ACSF2, MITOCHONDRIAL"/>
    <property type="match status" value="1"/>
</dbReference>
<comment type="caution">
    <text evidence="4">The sequence shown here is derived from an EMBL/GenBank/DDBJ whole genome shotgun (WGS) entry which is preliminary data.</text>
</comment>
<keyword evidence="5" id="KW-1185">Reference proteome</keyword>
<protein>
    <submittedName>
        <fullName evidence="4">AMP-binding protein</fullName>
    </submittedName>
</protein>
<dbReference type="EMBL" id="JAETXX010000002">
    <property type="protein sequence ID" value="MCF8714335.1"/>
    <property type="molecule type" value="Genomic_DNA"/>
</dbReference>
<accession>A0ABS9J1N2</accession>
<dbReference type="InterPro" id="IPR042099">
    <property type="entry name" value="ANL_N_sf"/>
</dbReference>
<dbReference type="InterPro" id="IPR000873">
    <property type="entry name" value="AMP-dep_synth/lig_dom"/>
</dbReference>
<name>A0ABS9J1N2_9FLAO</name>
<keyword evidence="2" id="KW-0436">Ligase</keyword>
<dbReference type="Proteomes" id="UP000829517">
    <property type="component" value="Unassembled WGS sequence"/>
</dbReference>
<feature type="domain" description="AMP-dependent synthetase/ligase" evidence="3">
    <location>
        <begin position="62"/>
        <end position="227"/>
    </location>
</feature>
<gene>
    <name evidence="4" type="ORF">JM658_05780</name>
</gene>
<dbReference type="PANTHER" id="PTHR43201">
    <property type="entry name" value="ACYL-COA SYNTHETASE"/>
    <property type="match status" value="1"/>
</dbReference>
<dbReference type="Gene3D" id="3.30.300.30">
    <property type="match status" value="1"/>
</dbReference>
<reference evidence="4 5" key="1">
    <citation type="submission" date="2021-01" db="EMBL/GenBank/DDBJ databases">
        <title>Genome sequencing of Joostella atrarenae M1-2 (= KCTC 23194).</title>
        <authorList>
            <person name="Zakaria M.R."/>
            <person name="Lam M.Q."/>
            <person name="Chong C.S."/>
        </authorList>
    </citation>
    <scope>NUCLEOTIDE SEQUENCE [LARGE SCALE GENOMIC DNA]</scope>
    <source>
        <strain evidence="4 5">M1-2</strain>
    </source>
</reference>
<evidence type="ECO:0000313" key="5">
    <source>
        <dbReference type="Proteomes" id="UP000829517"/>
    </source>
</evidence>
<dbReference type="RefSeq" id="WP_236958295.1">
    <property type="nucleotide sequence ID" value="NZ_JAETXX010000002.1"/>
</dbReference>
<evidence type="ECO:0000256" key="1">
    <source>
        <dbReference type="ARBA" id="ARBA00006432"/>
    </source>
</evidence>